<dbReference type="EMBL" id="MFQB01000055">
    <property type="protein sequence ID" value="OGH64620.1"/>
    <property type="molecule type" value="Genomic_DNA"/>
</dbReference>
<dbReference type="STRING" id="1798680.A3J66_00795"/>
<feature type="domain" description="Glycosyl transferase family 1" evidence="1">
    <location>
        <begin position="203"/>
        <end position="329"/>
    </location>
</feature>
<sequence length="330" mass="37302">MRIAHIVCSYPPYYSGMGNVVFETVSRLAARGHDVEVFTPGVYERREVKPVESTPEQEHAPELQSRVDYAHRLKPSLSYGNAARMPQLQQELDSFDLVHLHYPFFGTANLVRRWKIRNPGVPLVITYHMDARGPGWKGLIFKYYSQFWMPKILSAADLLIASSFDFIHASQANTLFESNKEKWIELPFGVDADRFQPREKSQELFDIFNCDSTYPTLLFVGGMDEAHYFKGVPVLLRALRLLKQHEMMPQALFVGDGSLRQSYEEQARGLGIDDKVRFLGYTPDDILPAVYNMADVLVLPSLHQGEAFGMVLLEAMASGVPVVASDLPGV</sequence>
<dbReference type="PANTHER" id="PTHR45947:SF3">
    <property type="entry name" value="SULFOQUINOVOSYL TRANSFERASE SQD2"/>
    <property type="match status" value="1"/>
</dbReference>
<dbReference type="PANTHER" id="PTHR45947">
    <property type="entry name" value="SULFOQUINOVOSYL TRANSFERASE SQD2"/>
    <property type="match status" value="1"/>
</dbReference>
<dbReference type="Pfam" id="PF00534">
    <property type="entry name" value="Glycos_transf_1"/>
    <property type="match status" value="1"/>
</dbReference>
<evidence type="ECO:0000259" key="2">
    <source>
        <dbReference type="Pfam" id="PF13439"/>
    </source>
</evidence>
<reference evidence="3 4" key="1">
    <citation type="journal article" date="2016" name="Nat. Commun.">
        <title>Thousands of microbial genomes shed light on interconnected biogeochemical processes in an aquifer system.</title>
        <authorList>
            <person name="Anantharaman K."/>
            <person name="Brown C.T."/>
            <person name="Hug L.A."/>
            <person name="Sharon I."/>
            <person name="Castelle C.J."/>
            <person name="Probst A.J."/>
            <person name="Thomas B.C."/>
            <person name="Singh A."/>
            <person name="Wilkins M.J."/>
            <person name="Karaoz U."/>
            <person name="Brodie E.L."/>
            <person name="Williams K.H."/>
            <person name="Hubbard S.S."/>
            <person name="Banfield J.F."/>
        </authorList>
    </citation>
    <scope>NUCLEOTIDE SEQUENCE [LARGE SCALE GENOMIC DNA]</scope>
</reference>
<evidence type="ECO:0000313" key="3">
    <source>
        <dbReference type="EMBL" id="OGH64620.1"/>
    </source>
</evidence>
<dbReference type="CDD" id="cd03801">
    <property type="entry name" value="GT4_PimA-like"/>
    <property type="match status" value="1"/>
</dbReference>
<dbReference type="AlphaFoldDB" id="A0A1F6LYZ6"/>
<feature type="non-terminal residue" evidence="3">
    <location>
        <position position="330"/>
    </location>
</feature>
<name>A0A1F6LYZ6_9BACT</name>
<accession>A0A1F6LYZ6</accession>
<evidence type="ECO:0000313" key="4">
    <source>
        <dbReference type="Proteomes" id="UP000176282"/>
    </source>
</evidence>
<dbReference type="SUPFAM" id="SSF53756">
    <property type="entry name" value="UDP-Glycosyltransferase/glycogen phosphorylase"/>
    <property type="match status" value="1"/>
</dbReference>
<dbReference type="Pfam" id="PF13439">
    <property type="entry name" value="Glyco_transf_4"/>
    <property type="match status" value="1"/>
</dbReference>
<dbReference type="GO" id="GO:0016757">
    <property type="term" value="F:glycosyltransferase activity"/>
    <property type="evidence" value="ECO:0007669"/>
    <property type="project" value="TreeGrafter"/>
</dbReference>
<dbReference type="InterPro" id="IPR028098">
    <property type="entry name" value="Glyco_trans_4-like_N"/>
</dbReference>
<dbReference type="InterPro" id="IPR001296">
    <property type="entry name" value="Glyco_trans_1"/>
</dbReference>
<comment type="caution">
    <text evidence="3">The sequence shown here is derived from an EMBL/GenBank/DDBJ whole genome shotgun (WGS) entry which is preliminary data.</text>
</comment>
<dbReference type="Gene3D" id="3.40.50.2000">
    <property type="entry name" value="Glycogen Phosphorylase B"/>
    <property type="match status" value="2"/>
</dbReference>
<gene>
    <name evidence="3" type="ORF">A3J66_00795</name>
</gene>
<proteinExistence type="predicted"/>
<dbReference type="Proteomes" id="UP000176282">
    <property type="component" value="Unassembled WGS sequence"/>
</dbReference>
<organism evidence="3 4">
    <name type="scientific">Candidatus Magasanikbacteria bacterium RIFCSPHIGHO2_02_FULL_47_14</name>
    <dbReference type="NCBI Taxonomy" id="1798680"/>
    <lineage>
        <taxon>Bacteria</taxon>
        <taxon>Candidatus Magasanikiibacteriota</taxon>
    </lineage>
</organism>
<feature type="domain" description="Glycosyltransferase subfamily 4-like N-terminal" evidence="2">
    <location>
        <begin position="15"/>
        <end position="163"/>
    </location>
</feature>
<evidence type="ECO:0000259" key="1">
    <source>
        <dbReference type="Pfam" id="PF00534"/>
    </source>
</evidence>
<protein>
    <submittedName>
        <fullName evidence="3">Uncharacterized protein</fullName>
    </submittedName>
</protein>
<dbReference type="InterPro" id="IPR050194">
    <property type="entry name" value="Glycosyltransferase_grp1"/>
</dbReference>